<evidence type="ECO:0008006" key="4">
    <source>
        <dbReference type="Google" id="ProtNLM"/>
    </source>
</evidence>
<proteinExistence type="predicted"/>
<evidence type="ECO:0000256" key="1">
    <source>
        <dbReference type="SAM" id="MobiDB-lite"/>
    </source>
</evidence>
<protein>
    <recommendedName>
        <fullName evidence="4">MADS-box domain-containing protein</fullName>
    </recommendedName>
</protein>
<evidence type="ECO:0000313" key="2">
    <source>
        <dbReference type="EMBL" id="KAK0742014.1"/>
    </source>
</evidence>
<gene>
    <name evidence="2" type="ORF">B0T21DRAFT_390838</name>
</gene>
<accession>A0AA40EME2</accession>
<evidence type="ECO:0000313" key="3">
    <source>
        <dbReference type="Proteomes" id="UP001172159"/>
    </source>
</evidence>
<dbReference type="AlphaFoldDB" id="A0AA40EME2"/>
<sequence>MPRTRNRNKNYEIGRRNRQRGIFKKSFTYFDFYQEDIAVIIKGKNGQGYAWESSNGFIKAHVPSLIHSLSHISSSDDFLTISHRQQQQSAPAHDIPSEDYSTWPDYSAPCGSSYGNSNETASPAWTAETRSTDPNESPQTQLNLGCLVDRAAAAQQMADYQALFETPVTTFDPALFESNLSLLSGNLFPTRLEY</sequence>
<keyword evidence="3" id="KW-1185">Reference proteome</keyword>
<feature type="compositionally biased region" description="Polar residues" evidence="1">
    <location>
        <begin position="113"/>
        <end position="139"/>
    </location>
</feature>
<feature type="region of interest" description="Disordered" evidence="1">
    <location>
        <begin position="112"/>
        <end position="139"/>
    </location>
</feature>
<name>A0AA40EME2_9PEZI</name>
<dbReference type="Proteomes" id="UP001172159">
    <property type="component" value="Unassembled WGS sequence"/>
</dbReference>
<organism evidence="2 3">
    <name type="scientific">Apiosordaria backusii</name>
    <dbReference type="NCBI Taxonomy" id="314023"/>
    <lineage>
        <taxon>Eukaryota</taxon>
        <taxon>Fungi</taxon>
        <taxon>Dikarya</taxon>
        <taxon>Ascomycota</taxon>
        <taxon>Pezizomycotina</taxon>
        <taxon>Sordariomycetes</taxon>
        <taxon>Sordariomycetidae</taxon>
        <taxon>Sordariales</taxon>
        <taxon>Lasiosphaeriaceae</taxon>
        <taxon>Apiosordaria</taxon>
    </lineage>
</organism>
<reference evidence="2" key="1">
    <citation type="submission" date="2023-06" db="EMBL/GenBank/DDBJ databases">
        <title>Genome-scale phylogeny and comparative genomics of the fungal order Sordariales.</title>
        <authorList>
            <consortium name="Lawrence Berkeley National Laboratory"/>
            <person name="Hensen N."/>
            <person name="Bonometti L."/>
            <person name="Westerberg I."/>
            <person name="Brannstrom I.O."/>
            <person name="Guillou S."/>
            <person name="Cros-Aarteil S."/>
            <person name="Calhoun S."/>
            <person name="Haridas S."/>
            <person name="Kuo A."/>
            <person name="Mondo S."/>
            <person name="Pangilinan J."/>
            <person name="Riley R."/>
            <person name="Labutti K."/>
            <person name="Andreopoulos B."/>
            <person name="Lipzen A."/>
            <person name="Chen C."/>
            <person name="Yanf M."/>
            <person name="Daum C."/>
            <person name="Ng V."/>
            <person name="Clum A."/>
            <person name="Steindorff A."/>
            <person name="Ohm R."/>
            <person name="Martin F."/>
            <person name="Silar P."/>
            <person name="Natvig D."/>
            <person name="Lalanne C."/>
            <person name="Gautier V."/>
            <person name="Ament-Velasquez S.L."/>
            <person name="Kruys A."/>
            <person name="Hutchinson M.I."/>
            <person name="Powell A.J."/>
            <person name="Barry K."/>
            <person name="Miller A.N."/>
            <person name="Grigoriev I.V."/>
            <person name="Debuchy R."/>
            <person name="Gladieux P."/>
            <person name="Thoren M.H."/>
            <person name="Johannesson H."/>
        </authorList>
    </citation>
    <scope>NUCLEOTIDE SEQUENCE</scope>
    <source>
        <strain evidence="2">CBS 540.89</strain>
    </source>
</reference>
<comment type="caution">
    <text evidence="2">The sequence shown here is derived from an EMBL/GenBank/DDBJ whole genome shotgun (WGS) entry which is preliminary data.</text>
</comment>
<dbReference type="EMBL" id="JAUKTV010000003">
    <property type="protein sequence ID" value="KAK0742014.1"/>
    <property type="molecule type" value="Genomic_DNA"/>
</dbReference>